<organism evidence="1 2">
    <name type="scientific">Linum trigynum</name>
    <dbReference type="NCBI Taxonomy" id="586398"/>
    <lineage>
        <taxon>Eukaryota</taxon>
        <taxon>Viridiplantae</taxon>
        <taxon>Streptophyta</taxon>
        <taxon>Embryophyta</taxon>
        <taxon>Tracheophyta</taxon>
        <taxon>Spermatophyta</taxon>
        <taxon>Magnoliopsida</taxon>
        <taxon>eudicotyledons</taxon>
        <taxon>Gunneridae</taxon>
        <taxon>Pentapetalae</taxon>
        <taxon>rosids</taxon>
        <taxon>fabids</taxon>
        <taxon>Malpighiales</taxon>
        <taxon>Linaceae</taxon>
        <taxon>Linum</taxon>
    </lineage>
</organism>
<proteinExistence type="predicted"/>
<dbReference type="AlphaFoldDB" id="A0AAV2DEP4"/>
<gene>
    <name evidence="1" type="ORF">LTRI10_LOCUS14363</name>
</gene>
<accession>A0AAV2DEP4</accession>
<evidence type="ECO:0000313" key="1">
    <source>
        <dbReference type="EMBL" id="CAL1372348.1"/>
    </source>
</evidence>
<evidence type="ECO:0000313" key="2">
    <source>
        <dbReference type="Proteomes" id="UP001497516"/>
    </source>
</evidence>
<reference evidence="1 2" key="1">
    <citation type="submission" date="2024-04" db="EMBL/GenBank/DDBJ databases">
        <authorList>
            <person name="Fracassetti M."/>
        </authorList>
    </citation>
    <scope>NUCLEOTIDE SEQUENCE [LARGE SCALE GENOMIC DNA]</scope>
</reference>
<protein>
    <recommendedName>
        <fullName evidence="3">Reverse transcriptase zinc-binding domain-containing protein</fullName>
    </recommendedName>
</protein>
<dbReference type="EMBL" id="OZ034815">
    <property type="protein sequence ID" value="CAL1372348.1"/>
    <property type="molecule type" value="Genomic_DNA"/>
</dbReference>
<sequence length="118" mass="13744">MIWRTEEEEQDDWPCRLSLMIWFIWKHRVEVTFKGKRMADSSLINYVTAKAVDWLRTWDRASLHLSNMEKPQREDCQIGWKALPGNWKKMNTDGAAQGGSGLATAGEVLRDRDGVWMC</sequence>
<dbReference type="Proteomes" id="UP001497516">
    <property type="component" value="Chromosome 2"/>
</dbReference>
<keyword evidence="2" id="KW-1185">Reference proteome</keyword>
<name>A0AAV2DEP4_9ROSI</name>
<evidence type="ECO:0008006" key="3">
    <source>
        <dbReference type="Google" id="ProtNLM"/>
    </source>
</evidence>